<evidence type="ECO:0000313" key="1">
    <source>
        <dbReference type="EMBL" id="VDO25657.1"/>
    </source>
</evidence>
<keyword evidence="2" id="KW-1185">Reference proteome</keyword>
<gene>
    <name evidence="1" type="ORF">HPBE_LOCUS2490</name>
</gene>
<reference evidence="1 2" key="1">
    <citation type="submission" date="2018-11" db="EMBL/GenBank/DDBJ databases">
        <authorList>
            <consortium name="Pathogen Informatics"/>
        </authorList>
    </citation>
    <scope>NUCLEOTIDE SEQUENCE [LARGE SCALE GENOMIC DNA]</scope>
</reference>
<reference evidence="3" key="2">
    <citation type="submission" date="2019-09" db="UniProtKB">
        <authorList>
            <consortium name="WormBaseParasite"/>
        </authorList>
    </citation>
    <scope>IDENTIFICATION</scope>
</reference>
<dbReference type="WBParaSite" id="HPBE_0000248901-mRNA-1">
    <property type="protein sequence ID" value="HPBE_0000248901-mRNA-1"/>
    <property type="gene ID" value="HPBE_0000248901"/>
</dbReference>
<dbReference type="AlphaFoldDB" id="A0A183F8J7"/>
<dbReference type="InterPro" id="IPR036085">
    <property type="entry name" value="PAZ_dom_sf"/>
</dbReference>
<dbReference type="Proteomes" id="UP000050761">
    <property type="component" value="Unassembled WGS sequence"/>
</dbReference>
<sequence>MLISAAGPFPYQGWVLTDLEDIAGYSGRITELVANFVKIEQLPELVVCQYHVEFDPVVDSKAFRHAMLKQKSIQDEIGSVFIFDGMILYLVSNENLEGEYEAEHPVTGEPVKVFLRASVRFNQYDAQTINCYNIIIRKCDHMVPVWVLSSKWVFPFCSCLDIIGLKRLGRNHYNEARKGQMSSYPMEVWPGFETAVRQYEDQLMLCIENRFKMIRTESVWSVMNAEYYRARNDVSKFRTKIEELFVGETVFARFVSFLFDRINISVVEED</sequence>
<proteinExistence type="predicted"/>
<evidence type="ECO:0000313" key="2">
    <source>
        <dbReference type="Proteomes" id="UP000050761"/>
    </source>
</evidence>
<protein>
    <submittedName>
        <fullName evidence="3">RNA-directed RNA polymerase</fullName>
    </submittedName>
</protein>
<dbReference type="EMBL" id="UZAH01003825">
    <property type="protein sequence ID" value="VDO25657.1"/>
    <property type="molecule type" value="Genomic_DNA"/>
</dbReference>
<organism evidence="2 3">
    <name type="scientific">Heligmosomoides polygyrus</name>
    <name type="common">Parasitic roundworm</name>
    <dbReference type="NCBI Taxonomy" id="6339"/>
    <lineage>
        <taxon>Eukaryota</taxon>
        <taxon>Metazoa</taxon>
        <taxon>Ecdysozoa</taxon>
        <taxon>Nematoda</taxon>
        <taxon>Chromadorea</taxon>
        <taxon>Rhabditida</taxon>
        <taxon>Rhabditina</taxon>
        <taxon>Rhabditomorpha</taxon>
        <taxon>Strongyloidea</taxon>
        <taxon>Heligmosomidae</taxon>
        <taxon>Heligmosomoides</taxon>
    </lineage>
</organism>
<dbReference type="Pfam" id="PF23278">
    <property type="entry name" value="Piwi_N"/>
    <property type="match status" value="1"/>
</dbReference>
<accession>A0A3P7UU15</accession>
<dbReference type="SUPFAM" id="SSF101690">
    <property type="entry name" value="PAZ domain"/>
    <property type="match status" value="1"/>
</dbReference>
<name>A0A183F8J7_HELPZ</name>
<accession>A0A183F8J7</accession>
<evidence type="ECO:0000313" key="3">
    <source>
        <dbReference type="WBParaSite" id="HPBE_0000248901-mRNA-1"/>
    </source>
</evidence>
<dbReference type="OrthoDB" id="445936at2759"/>